<organism evidence="3 4">
    <name type="scientific">Phytophthora palmivora</name>
    <dbReference type="NCBI Taxonomy" id="4796"/>
    <lineage>
        <taxon>Eukaryota</taxon>
        <taxon>Sar</taxon>
        <taxon>Stramenopiles</taxon>
        <taxon>Oomycota</taxon>
        <taxon>Peronosporomycetes</taxon>
        <taxon>Peronosporales</taxon>
        <taxon>Peronosporaceae</taxon>
        <taxon>Phytophthora</taxon>
    </lineage>
</organism>
<evidence type="ECO:0000313" key="4">
    <source>
        <dbReference type="Proteomes" id="UP000237271"/>
    </source>
</evidence>
<keyword evidence="4" id="KW-1185">Reference proteome</keyword>
<evidence type="ECO:0000313" key="3">
    <source>
        <dbReference type="EMBL" id="POM78639.1"/>
    </source>
</evidence>
<accession>A0A2P4YLM0</accession>
<dbReference type="AlphaFoldDB" id="A0A2P4YLM0"/>
<dbReference type="PROSITE" id="PS51752">
    <property type="entry name" value="JACALIN_LECTIN"/>
    <property type="match status" value="1"/>
</dbReference>
<dbReference type="OrthoDB" id="107403at2759"/>
<feature type="signal peptide" evidence="1">
    <location>
        <begin position="1"/>
        <end position="20"/>
    </location>
</feature>
<dbReference type="SUPFAM" id="SSF51101">
    <property type="entry name" value="Mannose-binding lectins"/>
    <property type="match status" value="1"/>
</dbReference>
<dbReference type="InterPro" id="IPR001229">
    <property type="entry name" value="Jacalin-like_lectin_dom"/>
</dbReference>
<dbReference type="EMBL" id="NCKW01001946">
    <property type="protein sequence ID" value="POM78639.1"/>
    <property type="molecule type" value="Genomic_DNA"/>
</dbReference>
<evidence type="ECO:0000259" key="2">
    <source>
        <dbReference type="PROSITE" id="PS51752"/>
    </source>
</evidence>
<dbReference type="PROSITE" id="PS51257">
    <property type="entry name" value="PROKAR_LIPOPROTEIN"/>
    <property type="match status" value="1"/>
</dbReference>
<reference evidence="3 4" key="1">
    <citation type="journal article" date="2017" name="Genome Biol. Evol.">
        <title>Phytophthora megakarya and P. palmivora, closely related causal agents of cacao black pod rot, underwent increases in genome sizes and gene numbers by different mechanisms.</title>
        <authorList>
            <person name="Ali S.S."/>
            <person name="Shao J."/>
            <person name="Lary D.J."/>
            <person name="Kronmiller B."/>
            <person name="Shen D."/>
            <person name="Strem M.D."/>
            <person name="Amoako-Attah I."/>
            <person name="Akrofi A.Y."/>
            <person name="Begoude B.A."/>
            <person name="Ten Hoopen G.M."/>
            <person name="Coulibaly K."/>
            <person name="Kebe B.I."/>
            <person name="Melnick R.L."/>
            <person name="Guiltinan M.J."/>
            <person name="Tyler B.M."/>
            <person name="Meinhardt L.W."/>
            <person name="Bailey B.A."/>
        </authorList>
    </citation>
    <scope>NUCLEOTIDE SEQUENCE [LARGE SCALE GENOMIC DNA]</scope>
    <source>
        <strain evidence="4">sbr112.9</strain>
    </source>
</reference>
<dbReference type="PANTHER" id="PTHR46506">
    <property type="entry name" value="OS05G0143600 PROTEIN"/>
    <property type="match status" value="1"/>
</dbReference>
<sequence length="192" mass="21033">MRFFYQVLVTVALLACVVLGAPPLAPGVYVGPEFGGPHGYHYSDVDKVRSGHKVTAVTLHTGDRVDSVQLDFMGQDGKMDFFHHGGKGGEKKILWLVEGEYITNIEVHWGKHRRHTRVVYMKFTTNLGNTLEGGRTTDNVGTDSAKEGYQLGGFVGRSGNELDMVGAIWSKIDKVGDDSDDSDDNSDSKDVI</sequence>
<comment type="caution">
    <text evidence="3">The sequence shown here is derived from an EMBL/GenBank/DDBJ whole genome shotgun (WGS) entry which is preliminary data.</text>
</comment>
<dbReference type="Gene3D" id="2.100.10.30">
    <property type="entry name" value="Jacalin-like lectin domain"/>
    <property type="match status" value="1"/>
</dbReference>
<keyword evidence="1" id="KW-0732">Signal</keyword>
<dbReference type="InterPro" id="IPR036404">
    <property type="entry name" value="Jacalin-like_lectin_dom_sf"/>
</dbReference>
<proteinExistence type="predicted"/>
<dbReference type="Proteomes" id="UP000237271">
    <property type="component" value="Unassembled WGS sequence"/>
</dbReference>
<protein>
    <recommendedName>
        <fullName evidence="2">Jacalin-type lectin domain-containing protein</fullName>
    </recommendedName>
</protein>
<dbReference type="Pfam" id="PF01419">
    <property type="entry name" value="Jacalin"/>
    <property type="match status" value="1"/>
</dbReference>
<feature type="domain" description="Jacalin-type lectin" evidence="2">
    <location>
        <begin position="32"/>
        <end position="171"/>
    </location>
</feature>
<evidence type="ECO:0000256" key="1">
    <source>
        <dbReference type="SAM" id="SignalP"/>
    </source>
</evidence>
<dbReference type="SMART" id="SM00915">
    <property type="entry name" value="Jacalin"/>
    <property type="match status" value="1"/>
</dbReference>
<feature type="chain" id="PRO_5015151057" description="Jacalin-type lectin domain-containing protein" evidence="1">
    <location>
        <begin position="21"/>
        <end position="192"/>
    </location>
</feature>
<gene>
    <name evidence="3" type="ORF">PHPALM_3808</name>
</gene>
<name>A0A2P4YLM0_9STRA</name>